<reference evidence="3 4" key="1">
    <citation type="journal article" date="2015" name="Microbes Environ.">
        <title>Distribution and evolution of nitrogen fixation genes in the phylum bacteroidetes.</title>
        <authorList>
            <person name="Inoue J."/>
            <person name="Oshima K."/>
            <person name="Suda W."/>
            <person name="Sakamoto M."/>
            <person name="Iino T."/>
            <person name="Noda S."/>
            <person name="Hongoh Y."/>
            <person name="Hattori M."/>
            <person name="Ohkuma M."/>
        </authorList>
    </citation>
    <scope>NUCLEOTIDE SEQUENCE [LARGE SCALE GENOMIC DNA]</scope>
    <source>
        <strain evidence="3">JCM 15548</strain>
    </source>
</reference>
<keyword evidence="4" id="KW-1185">Reference proteome</keyword>
<dbReference type="InterPro" id="IPR043519">
    <property type="entry name" value="NT_sf"/>
</dbReference>
<dbReference type="SUPFAM" id="SSF81301">
    <property type="entry name" value="Nucleotidyltransferase"/>
    <property type="match status" value="1"/>
</dbReference>
<gene>
    <name evidence="2" type="primary">rsfS</name>
    <name evidence="3" type="ORF">JCM15548_11182</name>
</gene>
<evidence type="ECO:0000256" key="1">
    <source>
        <dbReference type="ARBA" id="ARBA00010574"/>
    </source>
</evidence>
<dbReference type="Proteomes" id="UP000032900">
    <property type="component" value="Unassembled WGS sequence"/>
</dbReference>
<comment type="similarity">
    <text evidence="1 2">Belongs to the Iojap/RsfS family.</text>
</comment>
<comment type="function">
    <text evidence="2">Functions as a ribosomal silencing factor. Interacts with ribosomal protein uL14 (rplN), blocking formation of intersubunit bridge B8. Prevents association of the 30S and 50S ribosomal subunits and the formation of functional ribosomes, thus repressing translation.</text>
</comment>
<evidence type="ECO:0000313" key="4">
    <source>
        <dbReference type="Proteomes" id="UP000032900"/>
    </source>
</evidence>
<dbReference type="PANTHER" id="PTHR21043:SF0">
    <property type="entry name" value="MITOCHONDRIAL ASSEMBLY OF RIBOSOMAL LARGE SUBUNIT PROTEIN 1"/>
    <property type="match status" value="1"/>
</dbReference>
<dbReference type="HAMAP" id="MF_01477">
    <property type="entry name" value="Iojap_RsfS"/>
    <property type="match status" value="1"/>
</dbReference>
<dbReference type="GO" id="GO:0005737">
    <property type="term" value="C:cytoplasm"/>
    <property type="evidence" value="ECO:0007669"/>
    <property type="project" value="UniProtKB-SubCell"/>
</dbReference>
<comment type="caution">
    <text evidence="3">The sequence shown here is derived from an EMBL/GenBank/DDBJ whole genome shotgun (WGS) entry which is preliminary data.</text>
</comment>
<keyword evidence="2" id="KW-0678">Repressor</keyword>
<dbReference type="EMBL" id="BAZW01000006">
    <property type="protein sequence ID" value="GAO29028.1"/>
    <property type="molecule type" value="Genomic_DNA"/>
</dbReference>
<dbReference type="GO" id="GO:0017148">
    <property type="term" value="P:negative regulation of translation"/>
    <property type="evidence" value="ECO:0007669"/>
    <property type="project" value="UniProtKB-UniRule"/>
</dbReference>
<organism evidence="3 4">
    <name type="scientific">Geofilum rubicundum JCM 15548</name>
    <dbReference type="NCBI Taxonomy" id="1236989"/>
    <lineage>
        <taxon>Bacteria</taxon>
        <taxon>Pseudomonadati</taxon>
        <taxon>Bacteroidota</taxon>
        <taxon>Bacteroidia</taxon>
        <taxon>Marinilabiliales</taxon>
        <taxon>Marinilabiliaceae</taxon>
        <taxon>Geofilum</taxon>
    </lineage>
</organism>
<evidence type="ECO:0000313" key="3">
    <source>
        <dbReference type="EMBL" id="GAO29028.1"/>
    </source>
</evidence>
<dbReference type="Gene3D" id="3.30.460.10">
    <property type="entry name" value="Beta Polymerase, domain 2"/>
    <property type="match status" value="1"/>
</dbReference>
<dbReference type="GO" id="GO:0043023">
    <property type="term" value="F:ribosomal large subunit binding"/>
    <property type="evidence" value="ECO:0007669"/>
    <property type="project" value="TreeGrafter"/>
</dbReference>
<dbReference type="GO" id="GO:0042256">
    <property type="term" value="P:cytosolic ribosome assembly"/>
    <property type="evidence" value="ECO:0007669"/>
    <property type="project" value="UniProtKB-UniRule"/>
</dbReference>
<name>A0A0E9LUQ7_9BACT</name>
<accession>A0A0E9LUQ7</accession>
<dbReference type="NCBIfam" id="TIGR00090">
    <property type="entry name" value="rsfS_iojap_ybeB"/>
    <property type="match status" value="1"/>
</dbReference>
<evidence type="ECO:0000256" key="2">
    <source>
        <dbReference type="HAMAP-Rule" id="MF_01477"/>
    </source>
</evidence>
<dbReference type="AlphaFoldDB" id="A0A0E9LUQ7"/>
<dbReference type="PANTHER" id="PTHR21043">
    <property type="entry name" value="IOJAP SUPERFAMILY ORTHOLOG"/>
    <property type="match status" value="1"/>
</dbReference>
<protein>
    <recommendedName>
        <fullName evidence="2">Ribosomal silencing factor RsfS</fullName>
    </recommendedName>
</protein>
<dbReference type="STRING" id="1236989.JCM15548_11182"/>
<comment type="subcellular location">
    <subcellularLocation>
        <location evidence="2">Cytoplasm</location>
    </subcellularLocation>
</comment>
<dbReference type="Pfam" id="PF02410">
    <property type="entry name" value="RsfS"/>
    <property type="match status" value="1"/>
</dbReference>
<keyword evidence="2" id="KW-0810">Translation regulation</keyword>
<proteinExistence type="inferred from homology"/>
<sequence length="131" mass="14950">MDKKLGMIENQEAIATKQLVDAVVEGIQEKKGVNITVLDLTSVENTLTSYFVICDGDSNVHVSTIADSVEDYVRKKVADKPFHIEGRENAEWILLDYMDVIVHVFQRPVREFYSLETLWADGERSDIQNLF</sequence>
<keyword evidence="2" id="KW-0963">Cytoplasm</keyword>
<dbReference type="GO" id="GO:0090071">
    <property type="term" value="P:negative regulation of ribosome biogenesis"/>
    <property type="evidence" value="ECO:0007669"/>
    <property type="project" value="UniProtKB-UniRule"/>
</dbReference>
<comment type="subunit">
    <text evidence="2">Interacts with ribosomal protein uL14 (rplN).</text>
</comment>
<dbReference type="InterPro" id="IPR004394">
    <property type="entry name" value="Iojap/RsfS/C7orf30"/>
</dbReference>